<geneLocation type="plasmid" evidence="1">
    <name>Drgb3</name>
</geneLocation>
<organism evidence="1">
    <name type="scientific">Pectobacterium carotovorum</name>
    <name type="common">Erwinia carotovora</name>
    <dbReference type="NCBI Taxonomy" id="554"/>
    <lineage>
        <taxon>Bacteria</taxon>
        <taxon>Pseudomonadati</taxon>
        <taxon>Pseudomonadota</taxon>
        <taxon>Gammaproteobacteria</taxon>
        <taxon>Enterobacterales</taxon>
        <taxon>Pectobacteriaceae</taxon>
        <taxon>Pectobacterium</taxon>
    </lineage>
</organism>
<accession>A0A0N9NBH1</accession>
<dbReference type="AlphaFoldDB" id="A0A0N9NBH1"/>
<name>A0A0N9NBH1_PECCA</name>
<dbReference type="EMBL" id="KT351734">
    <property type="protein sequence ID" value="ALG88641.1"/>
    <property type="molecule type" value="Genomic_DNA"/>
</dbReference>
<evidence type="ECO:0000313" key="1">
    <source>
        <dbReference type="EMBL" id="ALG88641.1"/>
    </source>
</evidence>
<proteinExistence type="predicted"/>
<sequence length="117" mass="13274">MRTIAETHVAATAKRRPRVDKSKVETGAQTMPKKFLFQLRARDNEYGVSEETFTRLMEELALNQTELVHKALRYLAHDVLPAYELDNGPLTDAQHAAITQMSGMEISKEDLDSPLFK</sequence>
<protein>
    <submittedName>
        <fullName evidence="1">Uncharacterized protein</fullName>
    </submittedName>
</protein>
<reference evidence="1" key="1">
    <citation type="journal article" date="2015" name="Environ. Microbiol.">
        <title>Plasmids from the gut microbiome of cabbage root fly larvae encode SaxA that catalyses the conversion of the plant toxin 2-phenylethyl isothiocyanate.</title>
        <authorList>
            <person name="Welte C.U."/>
            <person name="de Graaf R.M."/>
            <person name="van den Bosch T.J."/>
            <person name="Op den Camp H.J."/>
            <person name="van Dam N.M."/>
            <person name="Jetten M.S."/>
        </authorList>
    </citation>
    <scope>NUCLEOTIDE SEQUENCE</scope>
    <source>
        <plasmid evidence="1">Drgb3</plasmid>
    </source>
</reference>
<dbReference type="RefSeq" id="WP_228030164.1">
    <property type="nucleotide sequence ID" value="NZ_KT351734.1"/>
</dbReference>
<reference evidence="1" key="2">
    <citation type="submission" date="2015-07" db="EMBL/GenBank/DDBJ databases">
        <authorList>
            <person name="Welte C."/>
            <person name="de Graaf R."/>
            <person name="van den Bosch T.J.M."/>
            <person name="Op den Camp H."/>
            <person name="van Dam N."/>
            <person name="Jetten M."/>
        </authorList>
    </citation>
    <scope>NUCLEOTIDE SEQUENCE</scope>
    <source>
        <plasmid evidence="1">Drgb3</plasmid>
    </source>
</reference>
<keyword evidence="1" id="KW-0614">Plasmid</keyword>